<dbReference type="Pfam" id="PF01850">
    <property type="entry name" value="PIN"/>
    <property type="match status" value="1"/>
</dbReference>
<dbReference type="EMBL" id="MGER01000010">
    <property type="protein sequence ID" value="OGL88806.1"/>
    <property type="molecule type" value="Genomic_DNA"/>
</dbReference>
<sequence length="136" mass="15112">MGQVIGIDSSVFIYLLEEHPQFLSRARKALLSVQEGKYEAVLSVIGMIEILTGPKLQGKKELAAHYKELIKNFPHVRIMGIDESVVDIASDLRGKYRLRTPDAIHIATAIAHSAEKFVTNDMALKVVTEIPIEMLA</sequence>
<comment type="caution">
    <text evidence="2">The sequence shown here is derived from an EMBL/GenBank/DDBJ whole genome shotgun (WGS) entry which is preliminary data.</text>
</comment>
<dbReference type="Proteomes" id="UP000178264">
    <property type="component" value="Unassembled WGS sequence"/>
</dbReference>
<evidence type="ECO:0000259" key="1">
    <source>
        <dbReference type="Pfam" id="PF01850"/>
    </source>
</evidence>
<name>A0A1F7VE73_9BACT</name>
<gene>
    <name evidence="2" type="ORF">A3I42_04010</name>
</gene>
<organism evidence="2 3">
    <name type="scientific">Candidatus Uhrbacteria bacterium RIFCSPLOWO2_02_FULL_49_11</name>
    <dbReference type="NCBI Taxonomy" id="1802409"/>
    <lineage>
        <taxon>Bacteria</taxon>
        <taxon>Candidatus Uhriibacteriota</taxon>
    </lineage>
</organism>
<protein>
    <recommendedName>
        <fullName evidence="1">PIN domain-containing protein</fullName>
    </recommendedName>
</protein>
<evidence type="ECO:0000313" key="2">
    <source>
        <dbReference type="EMBL" id="OGL88806.1"/>
    </source>
</evidence>
<dbReference type="AlphaFoldDB" id="A0A1F7VE73"/>
<dbReference type="SUPFAM" id="SSF88723">
    <property type="entry name" value="PIN domain-like"/>
    <property type="match status" value="1"/>
</dbReference>
<dbReference type="InterPro" id="IPR002716">
    <property type="entry name" value="PIN_dom"/>
</dbReference>
<proteinExistence type="predicted"/>
<evidence type="ECO:0000313" key="3">
    <source>
        <dbReference type="Proteomes" id="UP000178264"/>
    </source>
</evidence>
<reference evidence="2 3" key="1">
    <citation type="journal article" date="2016" name="Nat. Commun.">
        <title>Thousands of microbial genomes shed light on interconnected biogeochemical processes in an aquifer system.</title>
        <authorList>
            <person name="Anantharaman K."/>
            <person name="Brown C.T."/>
            <person name="Hug L.A."/>
            <person name="Sharon I."/>
            <person name="Castelle C.J."/>
            <person name="Probst A.J."/>
            <person name="Thomas B.C."/>
            <person name="Singh A."/>
            <person name="Wilkins M.J."/>
            <person name="Karaoz U."/>
            <person name="Brodie E.L."/>
            <person name="Williams K.H."/>
            <person name="Hubbard S.S."/>
            <person name="Banfield J.F."/>
        </authorList>
    </citation>
    <scope>NUCLEOTIDE SEQUENCE [LARGE SCALE GENOMIC DNA]</scope>
</reference>
<dbReference type="Gene3D" id="3.40.50.1010">
    <property type="entry name" value="5'-nuclease"/>
    <property type="match status" value="1"/>
</dbReference>
<feature type="domain" description="PIN" evidence="1">
    <location>
        <begin position="7"/>
        <end position="127"/>
    </location>
</feature>
<accession>A0A1F7VE73</accession>
<dbReference type="InterPro" id="IPR029060">
    <property type="entry name" value="PIN-like_dom_sf"/>
</dbReference>